<organism evidence="4 5">
    <name type="scientific">Luteimonas kalidii</name>
    <dbReference type="NCBI Taxonomy" id="3042025"/>
    <lineage>
        <taxon>Bacteria</taxon>
        <taxon>Pseudomonadati</taxon>
        <taxon>Pseudomonadota</taxon>
        <taxon>Gammaproteobacteria</taxon>
        <taxon>Lysobacterales</taxon>
        <taxon>Lysobacteraceae</taxon>
        <taxon>Luteimonas</taxon>
    </lineage>
</organism>
<protein>
    <submittedName>
        <fullName evidence="4">NAD-dependent epimerase/dehydratase family protein</fullName>
    </submittedName>
</protein>
<name>A0ABT6JSB2_9GAMM</name>
<gene>
    <name evidence="4" type="ORF">QFW81_03735</name>
</gene>
<dbReference type="Gene3D" id="3.40.50.720">
    <property type="entry name" value="NAD(P)-binding Rossmann-like Domain"/>
    <property type="match status" value="1"/>
</dbReference>
<dbReference type="EMBL" id="JARXRO010000011">
    <property type="protein sequence ID" value="MDH5833041.1"/>
    <property type="molecule type" value="Genomic_DNA"/>
</dbReference>
<accession>A0ABT6JSB2</accession>
<dbReference type="InterPro" id="IPR036291">
    <property type="entry name" value="NAD(P)-bd_dom_sf"/>
</dbReference>
<dbReference type="RefSeq" id="WP_280577223.1">
    <property type="nucleotide sequence ID" value="NZ_JARXRO010000011.1"/>
</dbReference>
<dbReference type="PANTHER" id="PTHR43000">
    <property type="entry name" value="DTDP-D-GLUCOSE 4,6-DEHYDRATASE-RELATED"/>
    <property type="match status" value="1"/>
</dbReference>
<keyword evidence="5" id="KW-1185">Reference proteome</keyword>
<dbReference type="Proteomes" id="UP001156873">
    <property type="component" value="Unassembled WGS sequence"/>
</dbReference>
<sequence>MRPQRGRTAALVLGAGGFIGKHLVDALDADGTPVIAATRTPLVVPHDRIRNVVDSFVGADAFDALLGDCKVVVHAAAHSTPGSSMTKPQLDGDLRTTMALLEALQAHPECRLVFLSSAGTIYGDRAQPAREDDPLRPRSYHGAGKAAAEHFIEAWAAQHDATAVVLRPSNVYGQGQLARNGFAIVPTAMRCARDGLELQVYGDGLQVRDYLHVHDLTRLCQTAVHTPLSAGTHVFNASSGVPTALNTLLDMIGSIVGLPLRRRHVDARRADVRSALVDPTAAAASLGWRASTPLQQGLEATWDWVRTRQ</sequence>
<reference evidence="4 5" key="1">
    <citation type="submission" date="2023-04" db="EMBL/GenBank/DDBJ databases">
        <title>Luteimonas sp. M1R5S59.</title>
        <authorList>
            <person name="Sun J.-Q."/>
        </authorList>
    </citation>
    <scope>NUCLEOTIDE SEQUENCE [LARGE SCALE GENOMIC DNA]</scope>
    <source>
        <strain evidence="4 5">M1R5S59</strain>
    </source>
</reference>
<dbReference type="InterPro" id="IPR001509">
    <property type="entry name" value="Epimerase_deHydtase"/>
</dbReference>
<evidence type="ECO:0000256" key="1">
    <source>
        <dbReference type="ARBA" id="ARBA00005125"/>
    </source>
</evidence>
<dbReference type="SUPFAM" id="SSF51735">
    <property type="entry name" value="NAD(P)-binding Rossmann-fold domains"/>
    <property type="match status" value="1"/>
</dbReference>
<evidence type="ECO:0000313" key="5">
    <source>
        <dbReference type="Proteomes" id="UP001156873"/>
    </source>
</evidence>
<evidence type="ECO:0000256" key="2">
    <source>
        <dbReference type="ARBA" id="ARBA00007637"/>
    </source>
</evidence>
<comment type="pathway">
    <text evidence="1">Bacterial outer membrane biogenesis; LPS O-antigen biosynthesis.</text>
</comment>
<proteinExistence type="inferred from homology"/>
<evidence type="ECO:0000313" key="4">
    <source>
        <dbReference type="EMBL" id="MDH5833041.1"/>
    </source>
</evidence>
<comment type="caution">
    <text evidence="4">The sequence shown here is derived from an EMBL/GenBank/DDBJ whole genome shotgun (WGS) entry which is preliminary data.</text>
</comment>
<feature type="domain" description="NAD-dependent epimerase/dehydratase" evidence="3">
    <location>
        <begin position="10"/>
        <end position="236"/>
    </location>
</feature>
<evidence type="ECO:0000259" key="3">
    <source>
        <dbReference type="Pfam" id="PF01370"/>
    </source>
</evidence>
<comment type="similarity">
    <text evidence="2">Belongs to the NAD(P)-dependent epimerase/dehydratase family.</text>
</comment>
<dbReference type="Pfam" id="PF01370">
    <property type="entry name" value="Epimerase"/>
    <property type="match status" value="1"/>
</dbReference>